<feature type="region of interest" description="Disordered" evidence="1">
    <location>
        <begin position="616"/>
        <end position="661"/>
    </location>
</feature>
<feature type="compositionally biased region" description="Gly residues" evidence="1">
    <location>
        <begin position="644"/>
        <end position="655"/>
    </location>
</feature>
<feature type="compositionally biased region" description="Basic and acidic residues" evidence="1">
    <location>
        <begin position="707"/>
        <end position="719"/>
    </location>
</feature>
<feature type="compositionally biased region" description="Basic and acidic residues" evidence="1">
    <location>
        <begin position="253"/>
        <end position="265"/>
    </location>
</feature>
<proteinExistence type="predicted"/>
<evidence type="ECO:0000313" key="2">
    <source>
        <dbReference type="EMBL" id="KAK3282186.1"/>
    </source>
</evidence>
<feature type="compositionally biased region" description="Basic and acidic residues" evidence="1">
    <location>
        <begin position="295"/>
        <end position="307"/>
    </location>
</feature>
<feature type="region of interest" description="Disordered" evidence="1">
    <location>
        <begin position="342"/>
        <end position="369"/>
    </location>
</feature>
<sequence>MSDRGSLHNGASAKFFRLFEFGDSKEIHEGLTGVDRISESCQHEQELITVWHAHVVLSRVLDRCDERFPELTTRSQILLEIIRFYSRFAKELGQHCPPHAKEEVLQPLQRLTRCHAVMPRVCLAARHALGHLRTALRDAVPRPGSGAFPCTCRSPACQQLRRCLGIPVDAIPEAVIKEDGPGITEPVNKGGSPEKICQVPLSSGAPRRGLGTTPLEPQPVADAVQRWDTESQPVSHAIQRRVKEPSPVPHAVHMLDAEPRQEPSDARPPGQARSGSQSQLPTEDTGNVPPAEPPLPRHVDRGEDRVGEAVQAGARESARPVEMEKDEAVHCEDVVAGRVATARPPSDTVEPARAEASGGGIPLRHQTSPGGLETRLAEQKRRLKFQGMELQYLRQELLQKDTALLSRARRKDKPREVKPKAPQQGAQRTDWRTGARSTSTKRTSGSGGRLTAGSGSSEDWLPCADSEPQSLSQGWSSSEWDVWSQSNSPPDTPRALLEENGRLRAENLRVRRLLLQISKSGVLEQSASATDTDAFLRQDACTRGQGHQEEDEVEASHLSEEPQSPGGGGGVLPRPAAVRYCSRCQVQCNGGSADVGTGDLLREQRWMLLPAEAAGSSAYGGVVPPTTPRWGRRRNENNPHEGLPGRGEGAAGGCDGAAEKWPESRTLRSECLVRRRWEAHTPPESPRSPLPFVRETAEGTGRAAKQAPERDHWYGRSWDDGTPGISGTRSSDAGGSSGKETQRARAATTEEQVASCVKEMVPLVLPSARANVHSAEGGRRLSMPSKLSARGVVPAAPPLPVPGSTLRVHTWQQAAGLSRVSKVGELYRQLVVSTGAGPVITSKGRAGGIAPTSHGVQQIVAEIAAQSPYLQRVKEDMLLHRWRVLYVAKEVADAELVDMADAEALLEWMEDSLSPIEDEHAILRSVPEWPELRADVLREAVQHHRQLREAMASIQKLACADGRNTEKTALAALLPATRALVKKVAELIERLAHGRELDERRYCELGIPFDWTQVNKAKIALCDMVTLLLNLAINHQKGERRAKDITKDATVVAIVDVIFQIYQISAGLPPIAVEKFEELWSMVNPQA</sequence>
<protein>
    <submittedName>
        <fullName evidence="2">Uncharacterized protein</fullName>
    </submittedName>
</protein>
<feature type="compositionally biased region" description="Polar residues" evidence="1">
    <location>
        <begin position="273"/>
        <end position="285"/>
    </location>
</feature>
<keyword evidence="3" id="KW-1185">Reference proteome</keyword>
<feature type="compositionally biased region" description="Low complexity" evidence="1">
    <location>
        <begin position="432"/>
        <end position="444"/>
    </location>
</feature>
<reference evidence="2 3" key="1">
    <citation type="journal article" date="2015" name="Genome Biol. Evol.">
        <title>Comparative Genomics of a Bacterivorous Green Alga Reveals Evolutionary Causalities and Consequences of Phago-Mixotrophic Mode of Nutrition.</title>
        <authorList>
            <person name="Burns J.A."/>
            <person name="Paasch A."/>
            <person name="Narechania A."/>
            <person name="Kim E."/>
        </authorList>
    </citation>
    <scope>NUCLEOTIDE SEQUENCE [LARGE SCALE GENOMIC DNA]</scope>
    <source>
        <strain evidence="2 3">PLY_AMNH</strain>
    </source>
</reference>
<organism evidence="2 3">
    <name type="scientific">Cymbomonas tetramitiformis</name>
    <dbReference type="NCBI Taxonomy" id="36881"/>
    <lineage>
        <taxon>Eukaryota</taxon>
        <taxon>Viridiplantae</taxon>
        <taxon>Chlorophyta</taxon>
        <taxon>Pyramimonadophyceae</taxon>
        <taxon>Pyramimonadales</taxon>
        <taxon>Pyramimonadaceae</taxon>
        <taxon>Cymbomonas</taxon>
    </lineage>
</organism>
<feature type="region of interest" description="Disordered" evidence="1">
    <location>
        <begin position="225"/>
        <end position="326"/>
    </location>
</feature>
<dbReference type="Proteomes" id="UP001190700">
    <property type="component" value="Unassembled WGS sequence"/>
</dbReference>
<feature type="compositionally biased region" description="Basic and acidic residues" evidence="1">
    <location>
        <begin position="316"/>
        <end position="326"/>
    </location>
</feature>
<evidence type="ECO:0000313" key="3">
    <source>
        <dbReference type="Proteomes" id="UP001190700"/>
    </source>
</evidence>
<comment type="caution">
    <text evidence="2">The sequence shown here is derived from an EMBL/GenBank/DDBJ whole genome shotgun (WGS) entry which is preliminary data.</text>
</comment>
<feature type="region of interest" description="Disordered" evidence="1">
    <location>
        <begin position="679"/>
        <end position="750"/>
    </location>
</feature>
<feature type="region of interest" description="Disordered" evidence="1">
    <location>
        <begin position="407"/>
        <end position="492"/>
    </location>
</feature>
<feature type="compositionally biased region" description="Polar residues" evidence="1">
    <location>
        <begin position="467"/>
        <end position="489"/>
    </location>
</feature>
<dbReference type="EMBL" id="LGRX02003475">
    <property type="protein sequence ID" value="KAK3282186.1"/>
    <property type="molecule type" value="Genomic_DNA"/>
</dbReference>
<name>A0AAE0GRG8_9CHLO</name>
<evidence type="ECO:0000256" key="1">
    <source>
        <dbReference type="SAM" id="MobiDB-lite"/>
    </source>
</evidence>
<feature type="region of interest" description="Disordered" evidence="1">
    <location>
        <begin position="542"/>
        <end position="571"/>
    </location>
</feature>
<dbReference type="AlphaFoldDB" id="A0AAE0GRG8"/>
<gene>
    <name evidence="2" type="ORF">CYMTET_10067</name>
</gene>
<feature type="compositionally biased region" description="Polar residues" evidence="1">
    <location>
        <begin position="725"/>
        <end position="734"/>
    </location>
</feature>
<accession>A0AAE0GRG8</accession>